<protein>
    <submittedName>
        <fullName evidence="2">Uncharacterized protein</fullName>
    </submittedName>
</protein>
<dbReference type="Proteomes" id="UP000195877">
    <property type="component" value="Chromosome 1"/>
</dbReference>
<evidence type="ECO:0000313" key="1">
    <source>
        <dbReference type="EMBL" id="SMQ97477.1"/>
    </source>
</evidence>
<reference evidence="2 4" key="2">
    <citation type="submission" date="2017-05" db="EMBL/GenBank/DDBJ databases">
        <authorList>
            <person name="Song R."/>
            <person name="Chenine A.L."/>
            <person name="Ruprecht R.M."/>
        </authorList>
    </citation>
    <scope>NUCLEOTIDE SEQUENCE [LARGE SCALE GENOMIC DNA]</scope>
    <source>
        <strain evidence="2">PD5205</strain>
    </source>
</reference>
<dbReference type="RefSeq" id="WP_002808442.1">
    <property type="nucleotide sequence ID" value="NZ_CP016830.1"/>
</dbReference>
<dbReference type="GeneID" id="61892683"/>
<evidence type="ECO:0000313" key="4">
    <source>
        <dbReference type="Proteomes" id="UP000195953"/>
    </source>
</evidence>
<evidence type="ECO:0000313" key="3">
    <source>
        <dbReference type="Proteomes" id="UP000195877"/>
    </source>
</evidence>
<sequence length="46" mass="4977">MMHRGAGLLLWWGLTGAANATEQIPDRIQIDGQDTVLSAEPLSSVR</sequence>
<dbReference type="EMBL" id="LT853885">
    <property type="protein sequence ID" value="SMR05061.1"/>
    <property type="molecule type" value="Genomic_DNA"/>
</dbReference>
<organism evidence="2 4">
    <name type="scientific">Xanthomonas fragariae</name>
    <dbReference type="NCBI Taxonomy" id="48664"/>
    <lineage>
        <taxon>Bacteria</taxon>
        <taxon>Pseudomonadati</taxon>
        <taxon>Pseudomonadota</taxon>
        <taxon>Gammaproteobacteria</taxon>
        <taxon>Lysobacterales</taxon>
        <taxon>Lysobacteraceae</taxon>
        <taxon>Xanthomonas</taxon>
    </lineage>
</organism>
<proteinExistence type="predicted"/>
<keyword evidence="3" id="KW-1185">Reference proteome</keyword>
<gene>
    <name evidence="2" type="ORF">PD5205_03789</name>
    <name evidence="1" type="ORF">PD885_00205</name>
</gene>
<name>A0A1Y6H2B3_9XANT</name>
<accession>A0A1Y6H2B3</accession>
<evidence type="ECO:0000313" key="2">
    <source>
        <dbReference type="EMBL" id="SMR05061.1"/>
    </source>
</evidence>
<dbReference type="EMBL" id="LT853882">
    <property type="protein sequence ID" value="SMQ97477.1"/>
    <property type="molecule type" value="Genomic_DNA"/>
</dbReference>
<reference evidence="1 3" key="1">
    <citation type="submission" date="2017-05" db="EMBL/GenBank/DDBJ databases">
        <authorList>
            <person name="Blom J."/>
        </authorList>
    </citation>
    <scope>NUCLEOTIDE SEQUENCE [LARGE SCALE GENOMIC DNA]</scope>
    <source>
        <strain evidence="1">PD885</strain>
    </source>
</reference>
<dbReference type="Proteomes" id="UP000195953">
    <property type="component" value="Chromosome 1"/>
</dbReference>
<dbReference type="AlphaFoldDB" id="A0A1Y6H2B3"/>